<dbReference type="Gene3D" id="3.40.50.300">
    <property type="entry name" value="P-loop containing nucleotide triphosphate hydrolases"/>
    <property type="match status" value="2"/>
</dbReference>
<evidence type="ECO:0000313" key="12">
    <source>
        <dbReference type="EMBL" id="KAF1915166.1"/>
    </source>
</evidence>
<feature type="transmembrane region" description="Helical" evidence="10">
    <location>
        <begin position="1397"/>
        <end position="1418"/>
    </location>
</feature>
<accession>A0A6A5QKF0</accession>
<evidence type="ECO:0000259" key="11">
    <source>
        <dbReference type="PROSITE" id="PS50893"/>
    </source>
</evidence>
<feature type="transmembrane region" description="Helical" evidence="10">
    <location>
        <begin position="1276"/>
        <end position="1295"/>
    </location>
</feature>
<organism evidence="12 13">
    <name type="scientific">Ampelomyces quisqualis</name>
    <name type="common">Powdery mildew agent</name>
    <dbReference type="NCBI Taxonomy" id="50730"/>
    <lineage>
        <taxon>Eukaryota</taxon>
        <taxon>Fungi</taxon>
        <taxon>Dikarya</taxon>
        <taxon>Ascomycota</taxon>
        <taxon>Pezizomycotina</taxon>
        <taxon>Dothideomycetes</taxon>
        <taxon>Pleosporomycetidae</taxon>
        <taxon>Pleosporales</taxon>
        <taxon>Pleosporineae</taxon>
        <taxon>Phaeosphaeriaceae</taxon>
        <taxon>Ampelomyces</taxon>
    </lineage>
</organism>
<name>A0A6A5QKF0_AMPQU</name>
<feature type="transmembrane region" description="Helical" evidence="10">
    <location>
        <begin position="474"/>
        <end position="492"/>
    </location>
</feature>
<gene>
    <name evidence="12" type="ORF">BDU57DRAFT_498914</name>
</gene>
<keyword evidence="7 10" id="KW-1133">Transmembrane helix</keyword>
<dbReference type="InterPro" id="IPR010929">
    <property type="entry name" value="PDR_CDR_ABC"/>
</dbReference>
<keyword evidence="8 10" id="KW-0472">Membrane</keyword>
<evidence type="ECO:0000256" key="7">
    <source>
        <dbReference type="ARBA" id="ARBA00022989"/>
    </source>
</evidence>
<feature type="transmembrane region" description="Helical" evidence="10">
    <location>
        <begin position="581"/>
        <end position="600"/>
    </location>
</feature>
<dbReference type="GO" id="GO:0016887">
    <property type="term" value="F:ATP hydrolysis activity"/>
    <property type="evidence" value="ECO:0007669"/>
    <property type="project" value="InterPro"/>
</dbReference>
<feature type="transmembrane region" description="Helical" evidence="10">
    <location>
        <begin position="722"/>
        <end position="745"/>
    </location>
</feature>
<evidence type="ECO:0000256" key="8">
    <source>
        <dbReference type="ARBA" id="ARBA00023136"/>
    </source>
</evidence>
<dbReference type="FunFam" id="3.40.50.300:FF:000054">
    <property type="entry name" value="ABC multidrug transporter atrF"/>
    <property type="match status" value="1"/>
</dbReference>
<evidence type="ECO:0000256" key="9">
    <source>
        <dbReference type="SAM" id="MobiDB-lite"/>
    </source>
</evidence>
<dbReference type="InterPro" id="IPR003593">
    <property type="entry name" value="AAA+_ATPase"/>
</dbReference>
<feature type="transmembrane region" description="Helical" evidence="10">
    <location>
        <begin position="1162"/>
        <end position="1181"/>
    </location>
</feature>
<dbReference type="EMBL" id="ML979136">
    <property type="protein sequence ID" value="KAF1915166.1"/>
    <property type="molecule type" value="Genomic_DNA"/>
</dbReference>
<dbReference type="CDD" id="cd03233">
    <property type="entry name" value="ABCG_PDR_domain1"/>
    <property type="match status" value="1"/>
</dbReference>
<feature type="transmembrane region" description="Helical" evidence="10">
    <location>
        <begin position="498"/>
        <end position="517"/>
    </location>
</feature>
<evidence type="ECO:0000256" key="2">
    <source>
        <dbReference type="ARBA" id="ARBA00006012"/>
    </source>
</evidence>
<dbReference type="Proteomes" id="UP000800096">
    <property type="component" value="Unassembled WGS sequence"/>
</dbReference>
<evidence type="ECO:0000313" key="13">
    <source>
        <dbReference type="Proteomes" id="UP000800096"/>
    </source>
</evidence>
<dbReference type="InterPro" id="IPR013525">
    <property type="entry name" value="ABC2_TM"/>
</dbReference>
<feature type="transmembrane region" description="Helical" evidence="10">
    <location>
        <begin position="1201"/>
        <end position="1231"/>
    </location>
</feature>
<keyword evidence="4 10" id="KW-0812">Transmembrane</keyword>
<evidence type="ECO:0000256" key="5">
    <source>
        <dbReference type="ARBA" id="ARBA00022741"/>
    </source>
</evidence>
<dbReference type="InterPro" id="IPR034003">
    <property type="entry name" value="ABCG_PDR_2"/>
</dbReference>
<dbReference type="GO" id="GO:0140359">
    <property type="term" value="F:ABC-type transporter activity"/>
    <property type="evidence" value="ECO:0007669"/>
    <property type="project" value="InterPro"/>
</dbReference>
<dbReference type="InterPro" id="IPR003439">
    <property type="entry name" value="ABC_transporter-like_ATP-bd"/>
</dbReference>
<comment type="similarity">
    <text evidence="2">Belongs to the ABC transporter superfamily. ABCG family. PDR (TC 3.A.1.205) subfamily.</text>
</comment>
<feature type="domain" description="ABC transporter" evidence="11">
    <location>
        <begin position="116"/>
        <end position="359"/>
    </location>
</feature>
<dbReference type="Pfam" id="PF19055">
    <property type="entry name" value="ABC2_membrane_7"/>
    <property type="match status" value="1"/>
</dbReference>
<proteinExistence type="inferred from homology"/>
<feature type="transmembrane region" description="Helical" evidence="10">
    <location>
        <begin position="549"/>
        <end position="569"/>
    </location>
</feature>
<comment type="subcellular location">
    <subcellularLocation>
        <location evidence="1">Membrane</location>
        <topology evidence="1">Multi-pass membrane protein</topology>
    </subcellularLocation>
</comment>
<dbReference type="OrthoDB" id="245989at2759"/>
<dbReference type="PROSITE" id="PS00211">
    <property type="entry name" value="ABC_TRANSPORTER_1"/>
    <property type="match status" value="1"/>
</dbReference>
<reference evidence="12" key="1">
    <citation type="journal article" date="2020" name="Stud. Mycol.">
        <title>101 Dothideomycetes genomes: a test case for predicting lifestyles and emergence of pathogens.</title>
        <authorList>
            <person name="Haridas S."/>
            <person name="Albert R."/>
            <person name="Binder M."/>
            <person name="Bloem J."/>
            <person name="Labutti K."/>
            <person name="Salamov A."/>
            <person name="Andreopoulos B."/>
            <person name="Baker S."/>
            <person name="Barry K."/>
            <person name="Bills G."/>
            <person name="Bluhm B."/>
            <person name="Cannon C."/>
            <person name="Castanera R."/>
            <person name="Culley D."/>
            <person name="Daum C."/>
            <person name="Ezra D."/>
            <person name="Gonzalez J."/>
            <person name="Henrissat B."/>
            <person name="Kuo A."/>
            <person name="Liang C."/>
            <person name="Lipzen A."/>
            <person name="Lutzoni F."/>
            <person name="Magnuson J."/>
            <person name="Mondo S."/>
            <person name="Nolan M."/>
            <person name="Ohm R."/>
            <person name="Pangilinan J."/>
            <person name="Park H.-J."/>
            <person name="Ramirez L."/>
            <person name="Alfaro M."/>
            <person name="Sun H."/>
            <person name="Tritt A."/>
            <person name="Yoshinaga Y."/>
            <person name="Zwiers L.-H."/>
            <person name="Turgeon B."/>
            <person name="Goodwin S."/>
            <person name="Spatafora J."/>
            <person name="Crous P."/>
            <person name="Grigoriev I."/>
        </authorList>
    </citation>
    <scope>NUCLEOTIDE SEQUENCE</scope>
    <source>
        <strain evidence="12">HMLAC05119</strain>
    </source>
</reference>
<dbReference type="SUPFAM" id="SSF52540">
    <property type="entry name" value="P-loop containing nucleoside triphosphate hydrolases"/>
    <property type="match status" value="2"/>
</dbReference>
<protein>
    <submittedName>
        <fullName evidence="12">ABC-2 type transporter-domain-containing protein</fullName>
    </submittedName>
</protein>
<feature type="domain" description="ABC transporter" evidence="11">
    <location>
        <begin position="801"/>
        <end position="1038"/>
    </location>
</feature>
<keyword evidence="13" id="KW-1185">Reference proteome</keyword>
<dbReference type="Pfam" id="PF01061">
    <property type="entry name" value="ABC2_membrane"/>
    <property type="match status" value="2"/>
</dbReference>
<dbReference type="InterPro" id="IPR043926">
    <property type="entry name" value="ABCG_dom"/>
</dbReference>
<evidence type="ECO:0000256" key="1">
    <source>
        <dbReference type="ARBA" id="ARBA00004141"/>
    </source>
</evidence>
<dbReference type="GO" id="GO:0005524">
    <property type="term" value="F:ATP binding"/>
    <property type="evidence" value="ECO:0007669"/>
    <property type="project" value="UniProtKB-KW"/>
</dbReference>
<feature type="compositionally biased region" description="Basic and acidic residues" evidence="9">
    <location>
        <begin position="1"/>
        <end position="13"/>
    </location>
</feature>
<dbReference type="PANTHER" id="PTHR19241">
    <property type="entry name" value="ATP-BINDING CASSETTE TRANSPORTER"/>
    <property type="match status" value="1"/>
</dbReference>
<dbReference type="InterPro" id="IPR034001">
    <property type="entry name" value="ABCG_PDR_1"/>
</dbReference>
<dbReference type="GO" id="GO:0016020">
    <property type="term" value="C:membrane"/>
    <property type="evidence" value="ECO:0007669"/>
    <property type="project" value="UniProtKB-SubCell"/>
</dbReference>
<feature type="transmembrane region" description="Helical" evidence="10">
    <location>
        <begin position="1243"/>
        <end position="1264"/>
    </location>
</feature>
<feature type="compositionally biased region" description="Basic and acidic residues" evidence="9">
    <location>
        <begin position="24"/>
        <end position="41"/>
    </location>
</feature>
<keyword evidence="5" id="KW-0547">Nucleotide-binding</keyword>
<evidence type="ECO:0000256" key="6">
    <source>
        <dbReference type="ARBA" id="ARBA00022840"/>
    </source>
</evidence>
<sequence>MRSNCDRIEKDIEAPDDSTVTLRDVQDSSRPEITPEPKYEKSASSNSDEEDFDLEHFLKLGLLEKRSGGRSQKRLGVIWQVKDVAVEGTGSTFSFIKTFPDAVIGTFGPDLYRILSRWIPILSSTKTPTTILSGFTGSVRDGEMMLVLGRPGSGCTTFLKTIANDRKTYSGVKGTIHYGHIPAEQQSSRYRGEVVYCSEDDVHFPALSVWRTVVFALWNKTKKNDKHTVPHIAKALLRMFGLSHAKNTFVGDAFLRGVSGGERKRVSIIETLTSKANVVCWDNSTRGLDSSTALDFARSLRTMTDISNRTTLVALYQTGESIYNIFDKVMLLDSGKCVYQGPVTQAKQYFVDLGFHCPDRMTTADFLTSVTDPIARRVRTGYELKAPRTAAELEEAYLASSAYQNVLKDVRDYEAHPSQHSNVSDFQQAVIESKSKYSREKSLYTVSFYRQVVNCTKREFWLLFNDWEAIYTKTWVILLNAFVVGSLFYGAAEDTSGAFGRGGGIFFSILFLGWVQLPELMKAVSGRTIVQRHKDYAFYRPSALAIARAIADAPVLLVETSLFSIVMYFMASFEVDAGKFWIYFLFVFTNTFCTTALYRLFASVSPTIDDAVRFSGVGFNIMIIYSGYVMPKRQLFNNSPWFGWLHWPNPIANAFEAVFSNEFSGRKMICAESNRIPRGPGIDPNYQGCLLQGSGVNNLVVTGEDYVNTAYDYHRTDLWRNFGVMLAFLIVYTLLSAIIAELFAFPEQNAGGMQYTKTARTKALAKRVPDEEVKGHQQALYQQESHPHEHISKLSEIDNVFTWQDVDYTVPIEGGEKQLLSKVSGYAKPGVMIALMGASGAGKTTLLNVLSQRQRVGVVTGDMLANGHPLTASFKRSTGFCEQMDIHDGTATIREALVFSAILRQDRHIPMSEKLAYVDKVLELLELEDVQDAVISSLGVDVRKRTTIGVELVAKPTLLFLDEPTSGIDSQSAFSIVHFLKKLTRAGQAIICTIHQPSSILFEQFDMVLALNPGGKTFYFGDVGPDGATIVEYFSRRGAPCPPTMNIAEFILETAIRGTKRADGTSIDWNAQWLASPERAAVSAEISRLSHLGASNPRAPFATEFAAPVPEQMYLLTKRVLLQHWRDPSYVYGKVFVSVIIGLFTGFTFYQLGNTITDLQDRVFTCFILAVVPSCIVNAILPKFYSNMNLWLAREYPSRIYGWVAFSTAQIVAELPYAALQSVLYFVLWYYPTGFPKDSGTAGYVFLMTLTFHVYQASWGQWICAWAPSYTVISNILPTFFVIFTLFCGLVRPWAQMPSPWRYFLYYATPSTYWAGGIVSAVLDRQPVQCTIQESARFLTPPGESCESYAGAFVAQMGGYLLPNSTAGIDVGQCAYCPYSTGNDYLATLNLGAHVKWPYLGIFMAFCVSNWALVYFFVWTVRVKGYSFGIGKLLRLFRAG</sequence>
<dbReference type="PROSITE" id="PS50893">
    <property type="entry name" value="ABC_TRANSPORTER_2"/>
    <property type="match status" value="2"/>
</dbReference>
<evidence type="ECO:0000256" key="10">
    <source>
        <dbReference type="SAM" id="Phobius"/>
    </source>
</evidence>
<evidence type="ECO:0000256" key="3">
    <source>
        <dbReference type="ARBA" id="ARBA00022448"/>
    </source>
</evidence>
<feature type="region of interest" description="Disordered" evidence="9">
    <location>
        <begin position="1"/>
        <end position="47"/>
    </location>
</feature>
<dbReference type="SMART" id="SM00382">
    <property type="entry name" value="AAA"/>
    <property type="match status" value="2"/>
</dbReference>
<dbReference type="Pfam" id="PF00005">
    <property type="entry name" value="ABC_tran"/>
    <property type="match status" value="2"/>
</dbReference>
<evidence type="ECO:0000256" key="4">
    <source>
        <dbReference type="ARBA" id="ARBA00022692"/>
    </source>
</evidence>
<dbReference type="InterPro" id="IPR027417">
    <property type="entry name" value="P-loop_NTPase"/>
</dbReference>
<keyword evidence="6" id="KW-0067">ATP-binding</keyword>
<keyword evidence="3" id="KW-0813">Transport</keyword>
<feature type="transmembrane region" description="Helical" evidence="10">
    <location>
        <begin position="612"/>
        <end position="630"/>
    </location>
</feature>
<dbReference type="CDD" id="cd03232">
    <property type="entry name" value="ABCG_PDR_domain2"/>
    <property type="match status" value="1"/>
</dbReference>
<feature type="transmembrane region" description="Helical" evidence="10">
    <location>
        <begin position="1131"/>
        <end position="1150"/>
    </location>
</feature>
<dbReference type="InterPro" id="IPR017871">
    <property type="entry name" value="ABC_transporter-like_CS"/>
</dbReference>
<dbReference type="Pfam" id="PF06422">
    <property type="entry name" value="PDR_CDR"/>
    <property type="match status" value="1"/>
</dbReference>